<dbReference type="EMBL" id="BART01003532">
    <property type="protein sequence ID" value="GAG57943.1"/>
    <property type="molecule type" value="Genomic_DNA"/>
</dbReference>
<protein>
    <submittedName>
        <fullName evidence="1">Uncharacterized protein</fullName>
    </submittedName>
</protein>
<evidence type="ECO:0000313" key="1">
    <source>
        <dbReference type="EMBL" id="GAG57943.1"/>
    </source>
</evidence>
<proteinExistence type="predicted"/>
<dbReference type="AlphaFoldDB" id="X0ZC72"/>
<accession>X0ZC72</accession>
<name>X0ZC72_9ZZZZ</name>
<reference evidence="1" key="1">
    <citation type="journal article" date="2014" name="Front. Microbiol.">
        <title>High frequency of phylogenetically diverse reductive dehalogenase-homologous genes in deep subseafloor sedimentary metagenomes.</title>
        <authorList>
            <person name="Kawai M."/>
            <person name="Futagami T."/>
            <person name="Toyoda A."/>
            <person name="Takaki Y."/>
            <person name="Nishi S."/>
            <person name="Hori S."/>
            <person name="Arai W."/>
            <person name="Tsubouchi T."/>
            <person name="Morono Y."/>
            <person name="Uchiyama I."/>
            <person name="Ito T."/>
            <person name="Fujiyama A."/>
            <person name="Inagaki F."/>
            <person name="Takami H."/>
        </authorList>
    </citation>
    <scope>NUCLEOTIDE SEQUENCE</scope>
    <source>
        <strain evidence="1">Expedition CK06-06</strain>
    </source>
</reference>
<sequence>VGFIPEESRAKRLGMAKRFSDLVREIGVK</sequence>
<comment type="caution">
    <text evidence="1">The sequence shown here is derived from an EMBL/GenBank/DDBJ whole genome shotgun (WGS) entry which is preliminary data.</text>
</comment>
<gene>
    <name evidence="1" type="ORF">S01H4_09649</name>
</gene>
<feature type="non-terminal residue" evidence="1">
    <location>
        <position position="1"/>
    </location>
</feature>
<organism evidence="1">
    <name type="scientific">marine sediment metagenome</name>
    <dbReference type="NCBI Taxonomy" id="412755"/>
    <lineage>
        <taxon>unclassified sequences</taxon>
        <taxon>metagenomes</taxon>
        <taxon>ecological metagenomes</taxon>
    </lineage>
</organism>